<sequence>MDIGYFLKLMTEKNASDMFLTTGAPVYIKIEGKMYPLGSTGLPPGLVKKIAYSLMDEGQVPQFERDLELNMAIAVRDAGRFRVNVFKQRGEVGMVIRAIRSVIPSIEELNLPEVLKDIIMTPRGLVLIVGSTGSGKSTALASMIDYRNSNTTGHILTIEDPIEYLHKHKKSIVNQREVGLDTHAFHNALKNAMREAPDVILIGEILDATTMEAAIAFAETGHLCLATLHSNNADQTIERILNFFPESAHRNILMNLALNLRAVVSLRLVQGVDGRRLPATEVLINTPVIGDLLRRGQVHELKKAMEESLEEGMHTFDQCLFRLAKQGRITQEEALRAADSRDGLALKFRFSEGADEEHDPYADVNEAPAASSQITHGFL</sequence>
<dbReference type="GO" id="GO:0016887">
    <property type="term" value="F:ATP hydrolysis activity"/>
    <property type="evidence" value="ECO:0007669"/>
    <property type="project" value="InterPro"/>
</dbReference>
<dbReference type="PANTHER" id="PTHR30486">
    <property type="entry name" value="TWITCHING MOTILITY PROTEIN PILT"/>
    <property type="match status" value="1"/>
</dbReference>
<dbReference type="SMART" id="SM00382">
    <property type="entry name" value="AAA"/>
    <property type="match status" value="1"/>
</dbReference>
<dbReference type="NCBIfam" id="TIGR01420">
    <property type="entry name" value="pilT_fam"/>
    <property type="match status" value="1"/>
</dbReference>
<organism evidence="4 5">
    <name type="scientific">Pseudoxanthomonas taiwanensis</name>
    <dbReference type="NCBI Taxonomy" id="176598"/>
    <lineage>
        <taxon>Bacteria</taxon>
        <taxon>Pseudomonadati</taxon>
        <taxon>Pseudomonadota</taxon>
        <taxon>Gammaproteobacteria</taxon>
        <taxon>Lysobacterales</taxon>
        <taxon>Lysobacteraceae</taxon>
        <taxon>Pseudoxanthomonas</taxon>
    </lineage>
</organism>
<dbReference type="Gene3D" id="3.30.450.90">
    <property type="match status" value="1"/>
</dbReference>
<evidence type="ECO:0000259" key="3">
    <source>
        <dbReference type="SMART" id="SM00382"/>
    </source>
</evidence>
<dbReference type="InterPro" id="IPR027417">
    <property type="entry name" value="P-loop_NTPase"/>
</dbReference>
<feature type="domain" description="AAA+ ATPase" evidence="3">
    <location>
        <begin position="122"/>
        <end position="253"/>
    </location>
</feature>
<dbReference type="EMBL" id="PDWK01000013">
    <property type="protein sequence ID" value="KAF1689912.1"/>
    <property type="molecule type" value="Genomic_DNA"/>
</dbReference>
<evidence type="ECO:0000313" key="5">
    <source>
        <dbReference type="Proteomes" id="UP000717981"/>
    </source>
</evidence>
<dbReference type="Gene3D" id="3.40.50.300">
    <property type="entry name" value="P-loop containing nucleotide triphosphate hydrolases"/>
    <property type="match status" value="1"/>
</dbReference>
<dbReference type="InterPro" id="IPR003593">
    <property type="entry name" value="AAA+_ATPase"/>
</dbReference>
<feature type="region of interest" description="Disordered" evidence="2">
    <location>
        <begin position="357"/>
        <end position="379"/>
    </location>
</feature>
<evidence type="ECO:0000313" key="4">
    <source>
        <dbReference type="EMBL" id="KAF1689912.1"/>
    </source>
</evidence>
<dbReference type="CDD" id="cd01131">
    <property type="entry name" value="PilT"/>
    <property type="match status" value="1"/>
</dbReference>
<dbReference type="AlphaFoldDB" id="A0A921TEK6"/>
<evidence type="ECO:0000256" key="2">
    <source>
        <dbReference type="SAM" id="MobiDB-lite"/>
    </source>
</evidence>
<gene>
    <name evidence="4" type="ORF">CR938_04060</name>
</gene>
<reference evidence="4" key="1">
    <citation type="submission" date="2017-10" db="EMBL/GenBank/DDBJ databases">
        <title>Whole genome sequencing of members of genus Pseudoxanthomonas.</title>
        <authorList>
            <person name="Kumar S."/>
            <person name="Bansal K."/>
            <person name="Kaur A."/>
            <person name="Patil P."/>
            <person name="Sharma S."/>
            <person name="Patil P.B."/>
        </authorList>
    </citation>
    <scope>NUCLEOTIDE SEQUENCE</scope>
    <source>
        <strain evidence="4">DSM 22914</strain>
    </source>
</reference>
<comment type="caution">
    <text evidence="4">The sequence shown here is derived from an EMBL/GenBank/DDBJ whole genome shotgun (WGS) entry which is preliminary data.</text>
</comment>
<evidence type="ECO:0000256" key="1">
    <source>
        <dbReference type="ARBA" id="ARBA00006611"/>
    </source>
</evidence>
<accession>A0A921TEK6</accession>
<dbReference type="RefSeq" id="WP_162123783.1">
    <property type="nucleotide sequence ID" value="NZ_PDWK01000013.1"/>
</dbReference>
<keyword evidence="5" id="KW-1185">Reference proteome</keyword>
<dbReference type="InterPro" id="IPR001482">
    <property type="entry name" value="T2SS/T4SS_dom"/>
</dbReference>
<dbReference type="InterPro" id="IPR050921">
    <property type="entry name" value="T4SS_GSP_E_ATPase"/>
</dbReference>
<dbReference type="InterPro" id="IPR006321">
    <property type="entry name" value="PilT/PilU"/>
</dbReference>
<dbReference type="Proteomes" id="UP000717981">
    <property type="component" value="Unassembled WGS sequence"/>
</dbReference>
<protein>
    <submittedName>
        <fullName evidence="4">Type IV pili twitching motility protein PilT</fullName>
    </submittedName>
</protein>
<proteinExistence type="inferred from homology"/>
<feature type="compositionally biased region" description="Polar residues" evidence="2">
    <location>
        <begin position="370"/>
        <end position="379"/>
    </location>
</feature>
<dbReference type="Pfam" id="PF00437">
    <property type="entry name" value="T2SSE"/>
    <property type="match status" value="1"/>
</dbReference>
<comment type="similarity">
    <text evidence="1">Belongs to the GSP E family.</text>
</comment>
<dbReference type="SUPFAM" id="SSF52540">
    <property type="entry name" value="P-loop containing nucleoside triphosphate hydrolases"/>
    <property type="match status" value="1"/>
</dbReference>
<name>A0A921TEK6_9GAMM</name>
<dbReference type="PANTHER" id="PTHR30486:SF12">
    <property type="entry name" value="TYPE IV PILUS ATPASE PILU"/>
    <property type="match status" value="1"/>
</dbReference>
<dbReference type="OrthoDB" id="9804785at2"/>
<dbReference type="GO" id="GO:0005524">
    <property type="term" value="F:ATP binding"/>
    <property type="evidence" value="ECO:0007669"/>
    <property type="project" value="InterPro"/>
</dbReference>